<keyword evidence="2" id="KW-1185">Reference proteome</keyword>
<evidence type="ECO:0000313" key="1">
    <source>
        <dbReference type="EMBL" id="MBS9535865.1"/>
    </source>
</evidence>
<evidence type="ECO:0000313" key="2">
    <source>
        <dbReference type="Proteomes" id="UP001519535"/>
    </source>
</evidence>
<dbReference type="RefSeq" id="WP_214094715.1">
    <property type="nucleotide sequence ID" value="NZ_JAHCLR010000063.1"/>
</dbReference>
<dbReference type="Pfam" id="PF10824">
    <property type="entry name" value="T7SS_ESX_EspC"/>
    <property type="match status" value="1"/>
</dbReference>
<gene>
    <name evidence="1" type="ORF">KIH27_19970</name>
</gene>
<accession>A0ABS5RNI9</accession>
<dbReference type="InterPro" id="IPR022536">
    <property type="entry name" value="EspC"/>
</dbReference>
<dbReference type="EMBL" id="JAHCLR010000063">
    <property type="protein sequence ID" value="MBS9535865.1"/>
    <property type="molecule type" value="Genomic_DNA"/>
</dbReference>
<reference evidence="1 2" key="1">
    <citation type="submission" date="2021-05" db="EMBL/GenBank/DDBJ databases">
        <title>Mycobacterium acidophilum sp. nov., an extremely acid-tolerant member of the genus Mycobacterium.</title>
        <authorList>
            <person name="Xia J."/>
        </authorList>
    </citation>
    <scope>NUCLEOTIDE SEQUENCE [LARGE SCALE GENOMIC DNA]</scope>
    <source>
        <strain evidence="1 2">M1</strain>
    </source>
</reference>
<dbReference type="Proteomes" id="UP001519535">
    <property type="component" value="Unassembled WGS sequence"/>
</dbReference>
<name>A0ABS5RNI9_9MYCO</name>
<evidence type="ECO:0008006" key="3">
    <source>
        <dbReference type="Google" id="ProtNLM"/>
    </source>
</evidence>
<protein>
    <recommendedName>
        <fullName evidence="3">ESX-1 secretion-associated protein</fullName>
    </recommendedName>
</protein>
<comment type="caution">
    <text evidence="1">The sequence shown here is derived from an EMBL/GenBank/DDBJ whole genome shotgun (WGS) entry which is preliminary data.</text>
</comment>
<organism evidence="1 2">
    <name type="scientific">Mycolicibacter acidiphilus</name>
    <dbReference type="NCBI Taxonomy" id="2835306"/>
    <lineage>
        <taxon>Bacteria</taxon>
        <taxon>Bacillati</taxon>
        <taxon>Actinomycetota</taxon>
        <taxon>Actinomycetes</taxon>
        <taxon>Mycobacteriales</taxon>
        <taxon>Mycobacteriaceae</taxon>
        <taxon>Mycolicibacter</taxon>
    </lineage>
</organism>
<sequence>MGQTSVHLDDAALREVAEHFEADADLVDSAMRDGLGRLMFDGAAAGRAHAASGAELRRVLDRWAPELTRWSRASAEIAGALRSGLAGYRAAELSAADRVG</sequence>
<proteinExistence type="predicted"/>